<reference evidence="2 3" key="1">
    <citation type="submission" date="2014-03" db="EMBL/GenBank/DDBJ databases">
        <authorList>
            <person name="Sibley D."/>
            <person name="Venepally P."/>
            <person name="Karamycheva S."/>
            <person name="Hadjithomas M."/>
            <person name="Khan A."/>
            <person name="Brunk B."/>
            <person name="Roos D."/>
            <person name="Caler E."/>
            <person name="Lorenzi H."/>
        </authorList>
    </citation>
    <scope>NUCLEOTIDE SEQUENCE [LARGE SCALE GENOMIC DNA]</scope>
    <source>
        <strain evidence="3">p89</strain>
    </source>
</reference>
<evidence type="ECO:0000313" key="2">
    <source>
        <dbReference type="EMBL" id="KFG43862.1"/>
    </source>
</evidence>
<evidence type="ECO:0000259" key="1">
    <source>
        <dbReference type="Pfam" id="PF04092"/>
    </source>
</evidence>
<dbReference type="GO" id="GO:0016020">
    <property type="term" value="C:membrane"/>
    <property type="evidence" value="ECO:0007669"/>
    <property type="project" value="InterPro"/>
</dbReference>
<dbReference type="VEuPathDB" id="ToxoDB:TGP89_320170"/>
<sequence>MHQRGVKAIIKSICTMARTGSMQQRRGGFQTPARMLMAVCVSGVLLLSSGPSAANKLAEGLQNQDSEPVAATQEGPTFEGEVAKCVLKTTTAEDGSSQAKNTTGLTLSKENLVVSLQCSGENNAIVPKDQKNVCSAAPNAKVADCKGAGTNKQITLKSLLGASGDIQWEKKIVSTDNKGEVMTLKIKESELPLFDKAFFVGCEENKASARTSQATECKVNVSVKARASFVGENNVVTCAYGKDSNP</sequence>
<accession>A0A086KHJ4</accession>
<dbReference type="Proteomes" id="UP000028828">
    <property type="component" value="Unassembled WGS sequence"/>
</dbReference>
<evidence type="ECO:0000313" key="3">
    <source>
        <dbReference type="Proteomes" id="UP000028828"/>
    </source>
</evidence>
<dbReference type="InterPro" id="IPR028352">
    <property type="entry name" value="Surface_antig_SAG1"/>
</dbReference>
<dbReference type="InterPro" id="IPR007226">
    <property type="entry name" value="SRS_dom"/>
</dbReference>
<dbReference type="Pfam" id="PF04092">
    <property type="entry name" value="SAG"/>
    <property type="match status" value="1"/>
</dbReference>
<dbReference type="Gene3D" id="2.60.40.1320">
    <property type="entry name" value="SRS domain"/>
    <property type="match status" value="1"/>
</dbReference>
<proteinExistence type="predicted"/>
<organism evidence="2 3">
    <name type="scientific">Toxoplasma gondii p89</name>
    <dbReference type="NCBI Taxonomy" id="943119"/>
    <lineage>
        <taxon>Eukaryota</taxon>
        <taxon>Sar</taxon>
        <taxon>Alveolata</taxon>
        <taxon>Apicomplexa</taxon>
        <taxon>Conoidasida</taxon>
        <taxon>Coccidia</taxon>
        <taxon>Eucoccidiorida</taxon>
        <taxon>Eimeriorina</taxon>
        <taxon>Sarcocystidae</taxon>
        <taxon>Toxoplasma</taxon>
    </lineage>
</organism>
<dbReference type="SUPFAM" id="SSF74877">
    <property type="entry name" value="Major surface antigen p30, SAG1"/>
    <property type="match status" value="1"/>
</dbReference>
<protein>
    <submittedName>
        <fullName evidence="2">SAG-related sequence SRS16E</fullName>
    </submittedName>
</protein>
<gene>
    <name evidence="2" type="ORF">TGP89_320170</name>
</gene>
<comment type="caution">
    <text evidence="2">The sequence shown here is derived from an EMBL/GenBank/DDBJ whole genome shotgun (WGS) entry which is preliminary data.</text>
</comment>
<dbReference type="PRINTS" id="PR01801">
    <property type="entry name" value="SURFCEANTIGN"/>
</dbReference>
<dbReference type="AlphaFoldDB" id="A0A086KHJ4"/>
<dbReference type="EMBL" id="AEYI02000897">
    <property type="protein sequence ID" value="KFG43862.1"/>
    <property type="molecule type" value="Genomic_DNA"/>
</dbReference>
<name>A0A086KHJ4_TOXGO</name>
<feature type="non-terminal residue" evidence="2">
    <location>
        <position position="246"/>
    </location>
</feature>
<dbReference type="InterPro" id="IPR036755">
    <property type="entry name" value="SRS_dom_sf"/>
</dbReference>
<feature type="domain" description="SRS" evidence="1">
    <location>
        <begin position="82"/>
        <end position="223"/>
    </location>
</feature>